<reference evidence="14 15" key="1">
    <citation type="submission" date="2023-11" db="EMBL/GenBank/DDBJ databases">
        <title>Dfirmibasis_genome.</title>
        <authorList>
            <person name="Edelbroek B."/>
            <person name="Kjellin J."/>
            <person name="Jerlstrom-Hultqvist J."/>
            <person name="Soderbom F."/>
        </authorList>
    </citation>
    <scope>NUCLEOTIDE SEQUENCE [LARGE SCALE GENOMIC DNA]</scope>
    <source>
        <strain evidence="14 15">TNS-C-14</strain>
    </source>
</reference>
<dbReference type="InterPro" id="IPR020843">
    <property type="entry name" value="ER"/>
</dbReference>
<comment type="subcellular location">
    <subcellularLocation>
        <location evidence="1">Mitochondrion</location>
    </subcellularLocation>
</comment>
<evidence type="ECO:0000256" key="6">
    <source>
        <dbReference type="ARBA" id="ARBA00022946"/>
    </source>
</evidence>
<feature type="domain" description="Enoyl reductase (ER)" evidence="13">
    <location>
        <begin position="33"/>
        <end position="359"/>
    </location>
</feature>
<dbReference type="CDD" id="cd08290">
    <property type="entry name" value="ETR"/>
    <property type="match status" value="1"/>
</dbReference>
<comment type="similarity">
    <text evidence="2">Belongs to the zinc-containing alcohol dehydrogenase family. Quinone oxidoreductase subfamily.</text>
</comment>
<evidence type="ECO:0000256" key="4">
    <source>
        <dbReference type="ARBA" id="ARBA00022832"/>
    </source>
</evidence>
<evidence type="ECO:0000256" key="7">
    <source>
        <dbReference type="ARBA" id="ARBA00023002"/>
    </source>
</evidence>
<dbReference type="InterPro" id="IPR051034">
    <property type="entry name" value="Mito_Enoyl-ACP_Reductase"/>
</dbReference>
<keyword evidence="3" id="KW-0444">Lipid biosynthesis</keyword>
<keyword evidence="8" id="KW-0443">Lipid metabolism</keyword>
<dbReference type="GO" id="GO:0005739">
    <property type="term" value="C:mitochondrion"/>
    <property type="evidence" value="ECO:0007669"/>
    <property type="project" value="UniProtKB-SubCell"/>
</dbReference>
<dbReference type="FunFam" id="3.90.180.10:FF:000094">
    <property type="entry name" value="Enoyl-[acyl-carrier-protein] reductase, mitochondrial"/>
    <property type="match status" value="1"/>
</dbReference>
<keyword evidence="5" id="KW-0521">NADP</keyword>
<accession>A0AAN7U079</accession>
<dbReference type="EC" id="1.3.1.104" evidence="11"/>
<proteinExistence type="inferred from homology"/>
<comment type="caution">
    <text evidence="14">The sequence shown here is derived from an EMBL/GenBank/DDBJ whole genome shotgun (WGS) entry which is preliminary data.</text>
</comment>
<evidence type="ECO:0000256" key="11">
    <source>
        <dbReference type="ARBA" id="ARBA00038963"/>
    </source>
</evidence>
<name>A0AAN7U079_9MYCE</name>
<dbReference type="InterPro" id="IPR036291">
    <property type="entry name" value="NAD(P)-bd_dom_sf"/>
</dbReference>
<keyword evidence="15" id="KW-1185">Reference proteome</keyword>
<dbReference type="Gene3D" id="3.90.180.10">
    <property type="entry name" value="Medium-chain alcohol dehydrogenases, catalytic domain"/>
    <property type="match status" value="1"/>
</dbReference>
<keyword evidence="7" id="KW-0560">Oxidoreductase</keyword>
<dbReference type="SUPFAM" id="SSF50129">
    <property type="entry name" value="GroES-like"/>
    <property type="match status" value="1"/>
</dbReference>
<dbReference type="FunFam" id="3.40.50.720:FF:000112">
    <property type="entry name" value="Enoyl-[acyl-carrier-protein] reductase 1, mitochondrial"/>
    <property type="match status" value="1"/>
</dbReference>
<dbReference type="InterPro" id="IPR013154">
    <property type="entry name" value="ADH-like_N"/>
</dbReference>
<evidence type="ECO:0000256" key="1">
    <source>
        <dbReference type="ARBA" id="ARBA00004173"/>
    </source>
</evidence>
<evidence type="ECO:0000313" key="15">
    <source>
        <dbReference type="Proteomes" id="UP001344447"/>
    </source>
</evidence>
<dbReference type="SMART" id="SM00829">
    <property type="entry name" value="PKS_ER"/>
    <property type="match status" value="1"/>
</dbReference>
<evidence type="ECO:0000256" key="2">
    <source>
        <dbReference type="ARBA" id="ARBA00010371"/>
    </source>
</evidence>
<dbReference type="AlphaFoldDB" id="A0AAN7U079"/>
<evidence type="ECO:0000259" key="13">
    <source>
        <dbReference type="SMART" id="SM00829"/>
    </source>
</evidence>
<evidence type="ECO:0000256" key="12">
    <source>
        <dbReference type="ARBA" id="ARBA00048843"/>
    </source>
</evidence>
<sequence length="363" mass="40295">MNPTRNIISLVRRYSTSRTVKISSHGSPATALKSMNDMWWNDGFAKIENENITDKISNKEVLVEMLHAPINPADLNIIQGTYGTNVQVGGVAGMEGVGVVKKVGSGVTGLKENDLVVPSMKQHFGSWRSKGVWSEQQLFKVPSDIPTEYLSSISINPTTAYLLLNDFVKLQQGDVIIQNASNSMVGLSVVQIAKARGIKTINVIRNGPEFEDNVQRIKQLGGDIVVSEEYVRTPAFRKLISDLPSPKLALNAVGGQSATELSRILADNGTLVTYGGMSREPVTIPTSQLIFRNIQLRGFWLNKWFEQHTDSEKQSVYDAIFDLIRKKQFKLMIEKHKFSEFDAALLKSQQPGHGRKVVLDLQL</sequence>
<evidence type="ECO:0000256" key="9">
    <source>
        <dbReference type="ARBA" id="ARBA00023128"/>
    </source>
</evidence>
<dbReference type="InterPro" id="IPR011032">
    <property type="entry name" value="GroES-like_sf"/>
</dbReference>
<keyword evidence="10" id="KW-0275">Fatty acid biosynthesis</keyword>
<dbReference type="GO" id="GO:0006633">
    <property type="term" value="P:fatty acid biosynthetic process"/>
    <property type="evidence" value="ECO:0007669"/>
    <property type="project" value="UniProtKB-KW"/>
</dbReference>
<dbReference type="GO" id="GO:0141148">
    <property type="term" value="F:enoyl-[acyl-carrier-protein] reductase (NADPH) activity"/>
    <property type="evidence" value="ECO:0007669"/>
    <property type="project" value="UniProtKB-EC"/>
</dbReference>
<comment type="catalytic activity">
    <reaction evidence="12">
        <text>a 2,3-saturated acyl-[ACP] + NADP(+) = a (2E)-enoyl-[ACP] + NADPH + H(+)</text>
        <dbReference type="Rhea" id="RHEA:22564"/>
        <dbReference type="Rhea" id="RHEA-COMP:9925"/>
        <dbReference type="Rhea" id="RHEA-COMP:9926"/>
        <dbReference type="ChEBI" id="CHEBI:15378"/>
        <dbReference type="ChEBI" id="CHEBI:57783"/>
        <dbReference type="ChEBI" id="CHEBI:58349"/>
        <dbReference type="ChEBI" id="CHEBI:78784"/>
        <dbReference type="ChEBI" id="CHEBI:78785"/>
        <dbReference type="EC" id="1.3.1.104"/>
    </reaction>
</comment>
<protein>
    <recommendedName>
        <fullName evidence="11">enoyl-[acyl-carrier-protein] reductase</fullName>
        <ecNumber evidence="11">1.3.1.104</ecNumber>
    </recommendedName>
</protein>
<keyword evidence="9" id="KW-0496">Mitochondrion</keyword>
<dbReference type="PANTHER" id="PTHR43981:SF2">
    <property type="entry name" value="ENOYL-[ACYL-CARRIER-PROTEIN] REDUCTASE, MITOCHONDRIAL"/>
    <property type="match status" value="1"/>
</dbReference>
<dbReference type="Pfam" id="PF00107">
    <property type="entry name" value="ADH_zinc_N"/>
    <property type="match status" value="1"/>
</dbReference>
<evidence type="ECO:0000256" key="3">
    <source>
        <dbReference type="ARBA" id="ARBA00022516"/>
    </source>
</evidence>
<dbReference type="PANTHER" id="PTHR43981">
    <property type="entry name" value="ENOYL-[ACYL-CARRIER-PROTEIN] REDUCTASE, MITOCHONDRIAL"/>
    <property type="match status" value="1"/>
</dbReference>
<keyword evidence="6" id="KW-0809">Transit peptide</keyword>
<dbReference type="SUPFAM" id="SSF51735">
    <property type="entry name" value="NAD(P)-binding Rossmann-fold domains"/>
    <property type="match status" value="1"/>
</dbReference>
<evidence type="ECO:0000256" key="8">
    <source>
        <dbReference type="ARBA" id="ARBA00023098"/>
    </source>
</evidence>
<keyword evidence="4" id="KW-0276">Fatty acid metabolism</keyword>
<dbReference type="InterPro" id="IPR013149">
    <property type="entry name" value="ADH-like_C"/>
</dbReference>
<evidence type="ECO:0000256" key="10">
    <source>
        <dbReference type="ARBA" id="ARBA00023160"/>
    </source>
</evidence>
<dbReference type="Pfam" id="PF08240">
    <property type="entry name" value="ADH_N"/>
    <property type="match status" value="1"/>
</dbReference>
<dbReference type="Gene3D" id="3.40.50.720">
    <property type="entry name" value="NAD(P)-binding Rossmann-like Domain"/>
    <property type="match status" value="1"/>
</dbReference>
<gene>
    <name evidence="14" type="ORF">RB653_004815</name>
</gene>
<dbReference type="EMBL" id="JAVFKY010000001">
    <property type="protein sequence ID" value="KAK5583224.1"/>
    <property type="molecule type" value="Genomic_DNA"/>
</dbReference>
<evidence type="ECO:0000256" key="5">
    <source>
        <dbReference type="ARBA" id="ARBA00022857"/>
    </source>
</evidence>
<organism evidence="14 15">
    <name type="scientific">Dictyostelium firmibasis</name>
    <dbReference type="NCBI Taxonomy" id="79012"/>
    <lineage>
        <taxon>Eukaryota</taxon>
        <taxon>Amoebozoa</taxon>
        <taxon>Evosea</taxon>
        <taxon>Eumycetozoa</taxon>
        <taxon>Dictyostelia</taxon>
        <taxon>Dictyosteliales</taxon>
        <taxon>Dictyosteliaceae</taxon>
        <taxon>Dictyostelium</taxon>
    </lineage>
</organism>
<dbReference type="Proteomes" id="UP001344447">
    <property type="component" value="Unassembled WGS sequence"/>
</dbReference>
<evidence type="ECO:0000313" key="14">
    <source>
        <dbReference type="EMBL" id="KAK5583224.1"/>
    </source>
</evidence>